<feature type="coiled-coil region" evidence="1">
    <location>
        <begin position="168"/>
        <end position="211"/>
    </location>
</feature>
<evidence type="ECO:0000313" key="3">
    <source>
        <dbReference type="Proteomes" id="UP000811365"/>
    </source>
</evidence>
<reference evidence="2" key="1">
    <citation type="submission" date="2021-02" db="EMBL/GenBank/DDBJ databases">
        <title>Infant gut strain persistence is associated with maternal origin, phylogeny, and functional potential including surface adhesion and iron acquisition.</title>
        <authorList>
            <person name="Lou Y.C."/>
        </authorList>
    </citation>
    <scope>NUCLEOTIDE SEQUENCE</scope>
    <source>
        <strain evidence="2">L2_039_000G1_dasL2_039_000G1_maxbin2.maxbin.077</strain>
    </source>
</reference>
<proteinExistence type="predicted"/>
<dbReference type="Proteomes" id="UP000811365">
    <property type="component" value="Unassembled WGS sequence"/>
</dbReference>
<gene>
    <name evidence="2" type="ORF">KH315_06770</name>
</gene>
<dbReference type="EMBL" id="JAGZYH010000021">
    <property type="protein sequence ID" value="MBS6621848.1"/>
    <property type="molecule type" value="Genomic_DNA"/>
</dbReference>
<sequence length="221" mass="25404">MLGFPPSTEFNKRIPKQKFYENAAVPAAVKRLFADQLRCIYWRNKLAVSTLNLTARERVTEIEIFELCLTGPKLDEAVLRQIDSEIPYHILFVLSYENKVQAWIGCKDTSANSSAKVSRYLHTDWMPETEFSLTISGLSLDAVYDGLVRQIARLQGESWSAAYSIAENIQRSAEREKLQKQIAALENKIRKEKQFNRQVEMNAELKRLKARSEQVKAFGKD</sequence>
<comment type="caution">
    <text evidence="2">The sequence shown here is derived from an EMBL/GenBank/DDBJ whole genome shotgun (WGS) entry which is preliminary data.</text>
</comment>
<evidence type="ECO:0000313" key="2">
    <source>
        <dbReference type="EMBL" id="MBS6621848.1"/>
    </source>
</evidence>
<dbReference type="InterPro" id="IPR025503">
    <property type="entry name" value="DUF4391"/>
</dbReference>
<dbReference type="AlphaFoldDB" id="A0A9E1GK76"/>
<keyword evidence="1" id="KW-0175">Coiled coil</keyword>
<evidence type="ECO:0000256" key="1">
    <source>
        <dbReference type="SAM" id="Coils"/>
    </source>
</evidence>
<protein>
    <submittedName>
        <fullName evidence="2">DUF4391 domain-containing protein</fullName>
    </submittedName>
</protein>
<dbReference type="Pfam" id="PF14335">
    <property type="entry name" value="DUF4391"/>
    <property type="match status" value="1"/>
</dbReference>
<organism evidence="2 3">
    <name type="scientific">Faecalibacterium prausnitzii</name>
    <dbReference type="NCBI Taxonomy" id="853"/>
    <lineage>
        <taxon>Bacteria</taxon>
        <taxon>Bacillati</taxon>
        <taxon>Bacillota</taxon>
        <taxon>Clostridia</taxon>
        <taxon>Eubacteriales</taxon>
        <taxon>Oscillospiraceae</taxon>
        <taxon>Faecalibacterium</taxon>
    </lineage>
</organism>
<name>A0A9E1GK76_9FIRM</name>
<accession>A0A9E1GK76</accession>